<comment type="caution">
    <text evidence="3">The sequence shown here is derived from an EMBL/GenBank/DDBJ whole genome shotgun (WGS) entry which is preliminary data.</text>
</comment>
<name>A0A937CVC6_9BURK</name>
<dbReference type="PANTHER" id="PTHR42928:SF5">
    <property type="entry name" value="BLR1237 PROTEIN"/>
    <property type="match status" value="1"/>
</dbReference>
<evidence type="ECO:0000313" key="4">
    <source>
        <dbReference type="Proteomes" id="UP000599109"/>
    </source>
</evidence>
<evidence type="ECO:0000256" key="2">
    <source>
        <dbReference type="SAM" id="SignalP"/>
    </source>
</evidence>
<organism evidence="3 4">
    <name type="scientific">Ramlibacter monticola</name>
    <dbReference type="NCBI Taxonomy" id="1926872"/>
    <lineage>
        <taxon>Bacteria</taxon>
        <taxon>Pseudomonadati</taxon>
        <taxon>Pseudomonadota</taxon>
        <taxon>Betaproteobacteria</taxon>
        <taxon>Burkholderiales</taxon>
        <taxon>Comamonadaceae</taxon>
        <taxon>Ramlibacter</taxon>
    </lineage>
</organism>
<evidence type="ECO:0000256" key="1">
    <source>
        <dbReference type="ARBA" id="ARBA00006987"/>
    </source>
</evidence>
<reference evidence="3 4" key="1">
    <citation type="journal article" date="2017" name="Int. J. Syst. Evol. Microbiol.">
        <title>Ramlibacter monticola sp. nov., isolated from forest soil.</title>
        <authorList>
            <person name="Chaudhary D.K."/>
            <person name="Kim J."/>
        </authorList>
    </citation>
    <scope>NUCLEOTIDE SEQUENCE [LARGE SCALE GENOMIC DNA]</scope>
    <source>
        <strain evidence="3 4">KACC 19175</strain>
    </source>
</reference>
<sequence>MNRSSDFPLRRRALLALGAGALASPWAAAQEPSGKPLRLVVAGPAGGSADLVARLVAEPLSRELGQPVMVDPKPGAAGAIAVGELLNAPADGQTLLVGVNSLVSEIPHIVKLRWDMAQAVRPLAELARGGLALVANPSLPVATVPQLVAYAKANPGKLSYASYSPGTLSHVLGVILNKEAGIELLHVGYKGSPPALADVMGGHVPLMFDGLATSLPLVRSGKLKVLAVSTPKRVPQLPDVPTFHEAGFPQMDAVAWMGLWCKPDLGAPAQARLRAATLKVLADPALRTRMLDTGFDIGLPRATEEMARELRTDYERVGAVLKSVGFRPE</sequence>
<dbReference type="EMBL" id="JAEQNE010000008">
    <property type="protein sequence ID" value="MBL0394590.1"/>
    <property type="molecule type" value="Genomic_DNA"/>
</dbReference>
<keyword evidence="2" id="KW-0732">Signal</keyword>
<gene>
    <name evidence="3" type="ORF">JJ685_25850</name>
</gene>
<comment type="similarity">
    <text evidence="1">Belongs to the UPF0065 (bug) family.</text>
</comment>
<dbReference type="PIRSF" id="PIRSF017082">
    <property type="entry name" value="YflP"/>
    <property type="match status" value="1"/>
</dbReference>
<dbReference type="PANTHER" id="PTHR42928">
    <property type="entry name" value="TRICARBOXYLATE-BINDING PROTEIN"/>
    <property type="match status" value="1"/>
</dbReference>
<dbReference type="Gene3D" id="3.40.190.10">
    <property type="entry name" value="Periplasmic binding protein-like II"/>
    <property type="match status" value="1"/>
</dbReference>
<accession>A0A937CVC6</accession>
<dbReference type="InterPro" id="IPR042100">
    <property type="entry name" value="Bug_dom1"/>
</dbReference>
<dbReference type="CDD" id="cd07012">
    <property type="entry name" value="PBP2_Bug_TTT"/>
    <property type="match status" value="1"/>
</dbReference>
<dbReference type="AlphaFoldDB" id="A0A937CVC6"/>
<dbReference type="Pfam" id="PF03401">
    <property type="entry name" value="TctC"/>
    <property type="match status" value="1"/>
</dbReference>
<dbReference type="InterPro" id="IPR005064">
    <property type="entry name" value="BUG"/>
</dbReference>
<dbReference type="Gene3D" id="3.40.190.150">
    <property type="entry name" value="Bordetella uptake gene, domain 1"/>
    <property type="match status" value="1"/>
</dbReference>
<dbReference type="RefSeq" id="WP_201677248.1">
    <property type="nucleotide sequence ID" value="NZ_JAEQNE010000008.1"/>
</dbReference>
<evidence type="ECO:0000313" key="3">
    <source>
        <dbReference type="EMBL" id="MBL0394590.1"/>
    </source>
</evidence>
<protein>
    <submittedName>
        <fullName evidence="3">Tripartite tricarboxylate transporter substrate binding protein</fullName>
    </submittedName>
</protein>
<dbReference type="SUPFAM" id="SSF53850">
    <property type="entry name" value="Periplasmic binding protein-like II"/>
    <property type="match status" value="1"/>
</dbReference>
<dbReference type="Proteomes" id="UP000599109">
    <property type="component" value="Unassembled WGS sequence"/>
</dbReference>
<proteinExistence type="inferred from homology"/>
<feature type="chain" id="PRO_5037114728" evidence="2">
    <location>
        <begin position="30"/>
        <end position="329"/>
    </location>
</feature>
<feature type="signal peptide" evidence="2">
    <location>
        <begin position="1"/>
        <end position="29"/>
    </location>
</feature>
<keyword evidence="4" id="KW-1185">Reference proteome</keyword>